<dbReference type="RefSeq" id="XP_011401520.1">
    <property type="nucleotide sequence ID" value="XM_011403218.1"/>
</dbReference>
<keyword evidence="3" id="KW-1185">Reference proteome</keyword>
<evidence type="ECO:0000313" key="4">
    <source>
        <dbReference type="Proteomes" id="UP000279271"/>
    </source>
</evidence>
<dbReference type="Proteomes" id="UP000028924">
    <property type="component" value="Unassembled WGS sequence"/>
</dbReference>
<dbReference type="EMBL" id="KL662171">
    <property type="protein sequence ID" value="KFM28501.1"/>
    <property type="molecule type" value="Genomic_DNA"/>
</dbReference>
<evidence type="ECO:0000313" key="1">
    <source>
        <dbReference type="EMBL" id="KFM28501.1"/>
    </source>
</evidence>
<dbReference type="KEGG" id="apro:F751_5729"/>
<dbReference type="AlphaFoldDB" id="A0A087SRZ7"/>
<dbReference type="PANTHER" id="PTHR34966:SF1">
    <property type="entry name" value="OS04G0508100 PROTEIN"/>
    <property type="match status" value="1"/>
</dbReference>
<gene>
    <name evidence="2" type="ORF">APUTEX25_000115</name>
    <name evidence="1" type="ORF">F751_5729</name>
</gene>
<reference evidence="1 3" key="1">
    <citation type="journal article" date="2014" name="BMC Genomics">
        <title>Oil accumulation mechanisms of the oleaginous microalga Chlorella protothecoides revealed through its genome, transcriptomes, and proteomes.</title>
        <authorList>
            <person name="Gao C."/>
            <person name="Wang Y."/>
            <person name="Shen Y."/>
            <person name="Yan D."/>
            <person name="He X."/>
            <person name="Dai J."/>
            <person name="Wu Q."/>
        </authorList>
    </citation>
    <scope>NUCLEOTIDE SEQUENCE [LARGE SCALE GENOMIC DNA]</scope>
    <source>
        <strain evidence="1 3">0710</strain>
    </source>
</reference>
<sequence length="80" mass="9110">MAFLQRLMNYWLNEVLVNTLANSRTFQKFAVRSSASVEELAKKTAEHKERIAGQGGDFMKVFREEMTKGLSDLQKKGGKL</sequence>
<dbReference type="PANTHER" id="PTHR34966">
    <property type="entry name" value="OSJNBA0043L24.15 PROTEIN"/>
    <property type="match status" value="1"/>
</dbReference>
<name>A0A087SRZ7_AUXPR</name>
<dbReference type="Proteomes" id="UP000279271">
    <property type="component" value="Unassembled WGS sequence"/>
</dbReference>
<dbReference type="eggNOG" id="ENOG502QT29">
    <property type="taxonomic scope" value="Eukaryota"/>
</dbReference>
<reference evidence="4" key="2">
    <citation type="journal article" date="2018" name="Algal Res.">
        <title>Characterization of plant carbon substrate utilization by Auxenochlorella protothecoides.</title>
        <authorList>
            <person name="Vogler B.W."/>
            <person name="Starkenburg S.R."/>
            <person name="Sudasinghe N."/>
            <person name="Schambach J.Y."/>
            <person name="Rollin J.A."/>
            <person name="Pattathil S."/>
            <person name="Barry A.N."/>
        </authorList>
    </citation>
    <scope>NUCLEOTIDE SEQUENCE [LARGE SCALE GENOMIC DNA]</scope>
    <source>
        <strain evidence="4">UTEX 25</strain>
    </source>
</reference>
<evidence type="ECO:0000313" key="2">
    <source>
        <dbReference type="EMBL" id="RMZ55532.1"/>
    </source>
</evidence>
<dbReference type="GeneID" id="23617120"/>
<accession>A0A087SRZ7</accession>
<proteinExistence type="predicted"/>
<reference evidence="2" key="4">
    <citation type="submission" date="2018-11" db="EMBL/GenBank/DDBJ databases">
        <title>Characterization of plant carbon substrate utilization by Auxenochlorella protothecoides.</title>
        <authorList>
            <person name="Vogler B.W."/>
            <person name="Starkenburg S.R."/>
            <person name="Sudasinghe N."/>
            <person name="Schambach J.Y."/>
            <person name="Rollin J.A."/>
            <person name="Pattathil S."/>
            <person name="Barry A.N."/>
        </authorList>
    </citation>
    <scope>NUCLEOTIDE SEQUENCE [LARGE SCALE GENOMIC DNA]</scope>
    <source>
        <strain evidence="2">UTEX 25</strain>
    </source>
</reference>
<organism evidence="1 3">
    <name type="scientific">Auxenochlorella protothecoides</name>
    <name type="common">Green microalga</name>
    <name type="synonym">Chlorella protothecoides</name>
    <dbReference type="NCBI Taxonomy" id="3075"/>
    <lineage>
        <taxon>Eukaryota</taxon>
        <taxon>Viridiplantae</taxon>
        <taxon>Chlorophyta</taxon>
        <taxon>core chlorophytes</taxon>
        <taxon>Trebouxiophyceae</taxon>
        <taxon>Chlorellales</taxon>
        <taxon>Chlorellaceae</taxon>
        <taxon>Auxenochlorella</taxon>
    </lineage>
</organism>
<protein>
    <submittedName>
        <fullName evidence="1">Uncharacterized protein</fullName>
    </submittedName>
</protein>
<evidence type="ECO:0000313" key="3">
    <source>
        <dbReference type="Proteomes" id="UP000028924"/>
    </source>
</evidence>
<reference evidence="2" key="3">
    <citation type="submission" date="2018-10" db="EMBL/GenBank/DDBJ databases">
        <authorList>
            <person name="Hovde B."/>
            <person name="Zhang X."/>
        </authorList>
    </citation>
    <scope>NUCLEOTIDE SEQUENCE [LARGE SCALE GENOMIC DNA]</scope>
    <source>
        <strain evidence="2">UTEX 25</strain>
    </source>
</reference>
<dbReference type="EMBL" id="QOKY01000160">
    <property type="protein sequence ID" value="RMZ55532.1"/>
    <property type="molecule type" value="Genomic_DNA"/>
</dbReference>
<dbReference type="OrthoDB" id="2101583at2759"/>